<dbReference type="RefSeq" id="WP_000483903.1">
    <property type="nucleotide sequence ID" value="NZ_KM922672.1"/>
</dbReference>
<reference evidence="1" key="1">
    <citation type="submission" date="2014-10" db="EMBL/GenBank/DDBJ databases">
        <authorList>
            <person name="Liu L."/>
            <person name="Ji S."/>
            <person name="Ruan Z."/>
            <person name="Fu Y."/>
            <person name="Fu Y."/>
            <person name="Wang Y."/>
            <person name="Yu Y."/>
        </authorList>
    </citation>
    <scope>NUCLEOTIDE SEQUENCE</scope>
    <source>
        <strain evidence="1">A221</strain>
        <plasmid evidence="1">pAZJ221</plasmid>
    </source>
</reference>
<dbReference type="EMBL" id="KM922672">
    <property type="protein sequence ID" value="AJF79855.1"/>
    <property type="molecule type" value="Genomic_DNA"/>
</dbReference>
<geneLocation type="plasmid" evidence="1">
    <name>pAZJ221</name>
</geneLocation>
<organism evidence="1">
    <name type="scientific">Acinetobacter baumannii</name>
    <dbReference type="NCBI Taxonomy" id="470"/>
    <lineage>
        <taxon>Bacteria</taxon>
        <taxon>Pseudomonadati</taxon>
        <taxon>Pseudomonadota</taxon>
        <taxon>Gammaproteobacteria</taxon>
        <taxon>Moraxellales</taxon>
        <taxon>Moraxellaceae</taxon>
        <taxon>Acinetobacter</taxon>
        <taxon>Acinetobacter calcoaceticus/baumannii complex</taxon>
    </lineage>
</organism>
<keyword evidence="1" id="KW-0614">Plasmid</keyword>
<protein>
    <submittedName>
        <fullName evidence="1">Uncharacterized protein</fullName>
    </submittedName>
</protein>
<proteinExistence type="predicted"/>
<evidence type="ECO:0000313" key="1">
    <source>
        <dbReference type="EMBL" id="AJF79855.1"/>
    </source>
</evidence>
<sequence length="66" mass="7462">MFPGKSSIDIFIYTEAKFATAIDVFIYDGHSYKALVPDYIDASIYGSCNLKHLVNREYSPFGFEGK</sequence>
<name>A0A0C4Y4G5_ACIBA</name>
<reference evidence="1" key="2">
    <citation type="journal article" date="2015" name="Antimicrob. Agents Chemother.">
        <title>Dissemination of blaOXA-23 in Acinetobacter spp. in China: Main Roles of Conjugative Plasmid pAZJ221 and Transposon Tn2009.</title>
        <authorList>
            <person name="Liu L.L."/>
            <person name="Ji S.J."/>
            <person name="Ruan Z."/>
            <person name="Fu Y."/>
            <person name="Fu Y.Q."/>
            <person name="Wang Y.F."/>
            <person name="Yu Y.S."/>
        </authorList>
    </citation>
    <scope>NUCLEOTIDE SEQUENCE</scope>
    <source>
        <strain evidence="1">A221</strain>
        <plasmid evidence="1">pAZJ221</plasmid>
    </source>
</reference>
<accession>A0A0C4Y4G5</accession>
<dbReference type="AlphaFoldDB" id="A0A0C4Y4G5"/>
<gene>
    <name evidence="1" type="ORF">NG19_0019</name>
</gene>